<gene>
    <name evidence="1" type="ORF">AALO_G00229010</name>
</gene>
<keyword evidence="2" id="KW-1185">Reference proteome</keyword>
<protein>
    <submittedName>
        <fullName evidence="1">Uncharacterized protein</fullName>
    </submittedName>
</protein>
<sequence>MVSISCSHVRIKWESMRKTNKQPRDKLHTHDIQCADSMFVFNSHVSHVLEQRQSCAGAAQKHPQLQSTTRTQKQMIQTTESRLVQTTWSNTKTLLKAYSKHCLKYTKNTA</sequence>
<proteinExistence type="predicted"/>
<organism evidence="1 2">
    <name type="scientific">Alosa alosa</name>
    <name type="common">allis shad</name>
    <dbReference type="NCBI Taxonomy" id="278164"/>
    <lineage>
        <taxon>Eukaryota</taxon>
        <taxon>Metazoa</taxon>
        <taxon>Chordata</taxon>
        <taxon>Craniata</taxon>
        <taxon>Vertebrata</taxon>
        <taxon>Euteleostomi</taxon>
        <taxon>Actinopterygii</taxon>
        <taxon>Neopterygii</taxon>
        <taxon>Teleostei</taxon>
        <taxon>Clupei</taxon>
        <taxon>Clupeiformes</taxon>
        <taxon>Clupeoidei</taxon>
        <taxon>Clupeidae</taxon>
        <taxon>Alosa</taxon>
    </lineage>
</organism>
<dbReference type="Proteomes" id="UP000823561">
    <property type="component" value="Chromosome 18"/>
</dbReference>
<name>A0AAV6G0U8_9TELE</name>
<evidence type="ECO:0000313" key="1">
    <source>
        <dbReference type="EMBL" id="KAG5266261.1"/>
    </source>
</evidence>
<dbReference type="EMBL" id="JADWDJ010000018">
    <property type="protein sequence ID" value="KAG5266261.1"/>
    <property type="molecule type" value="Genomic_DNA"/>
</dbReference>
<dbReference type="AlphaFoldDB" id="A0AAV6G0U8"/>
<evidence type="ECO:0000313" key="2">
    <source>
        <dbReference type="Proteomes" id="UP000823561"/>
    </source>
</evidence>
<accession>A0AAV6G0U8</accession>
<comment type="caution">
    <text evidence="1">The sequence shown here is derived from an EMBL/GenBank/DDBJ whole genome shotgun (WGS) entry which is preliminary data.</text>
</comment>
<reference evidence="1" key="1">
    <citation type="submission" date="2020-10" db="EMBL/GenBank/DDBJ databases">
        <title>Chromosome-scale genome assembly of the Allis shad, Alosa alosa.</title>
        <authorList>
            <person name="Margot Z."/>
            <person name="Christophe K."/>
            <person name="Cabau C."/>
            <person name="Louis A."/>
            <person name="Berthelot C."/>
            <person name="Parey E."/>
            <person name="Roest Crollius H."/>
            <person name="Montfort J."/>
            <person name="Robinson-Rechavi M."/>
            <person name="Bucao C."/>
            <person name="Bouchez O."/>
            <person name="Gislard M."/>
            <person name="Lluch J."/>
            <person name="Milhes M."/>
            <person name="Lampietro C."/>
            <person name="Lopez Roques C."/>
            <person name="Donnadieu C."/>
            <person name="Braasch I."/>
            <person name="Desvignes T."/>
            <person name="Postlethwait J."/>
            <person name="Bobe J."/>
            <person name="Guiguen Y."/>
        </authorList>
    </citation>
    <scope>NUCLEOTIDE SEQUENCE</scope>
    <source>
        <strain evidence="1">M-15738</strain>
        <tissue evidence="1">Blood</tissue>
    </source>
</reference>